<sequence length="804" mass="85697">MNRPCSPRRSAIALSALALCAQAQTSAGDAPQQLDAVIVTGQGRTQQLQSVPIAIQVLGADQVRKLGASNLGDLNAHIPGLDVDANQPTQPRMSLRGIGTSDFGIGTDSPVGIYVDGVYTGKTGGALLNFNDVKRVEVLKGPQGTLFGRNSAGGAIAVVTQEPEFRTSASGLLRLGEHGLRQAEAIVNQPLGENLALRASVVARRTDGEFRDAATGQRAGGDNSWGTRLALRLQVGEATQALLSYEHEKLDQRARPAFGLVRATPAGTPPPFPADPSSYLDPRHAPLLNDVAGDREKRDYDGLTLRIEHSLPWAEFTSTTAYRHFSSLNRQDNDGSNNPALYLATTNVEGNHSLQQEFRLSAKQAAANWLAGVSFYDEHAAQSALVDATTTSLDTLSGNLLGAPLFTAVDQLVAAAGVPGIELLGLPWQERMSNVAHNRAQAIFGDVIWHLTPSTNLTTGLRLTRDDKTFSWFNPLRAAGALDAQLQALDAAGLFPGLVAAGAISQAQADQLRGAMGQNALIATQGASGAPLQVRKRWTDTSPRLVLDHRYGPDLMVYASLTRGYQAGGFNTLQVASGYQPEHVGNVELGLKGQWPAQGLSWSGALFQYRFDNLQTLQLVPASTPGGIPSYQVTISDQKGSGLDLEARWQASAALRLNGTVELLDQTYRHGRASSGEDLAGLPVGTPRARASVGVDYGFAAFGGRAGASLQAAYQSAQRCNPESYVQGQCLSTPNFRVGGPRSRLDARLGWDSPERNWGLALLVTNLQNRHYVEKLWYEAAPMGSGYATLSPGRSASLELRASY</sequence>
<evidence type="ECO:0000256" key="2">
    <source>
        <dbReference type="ARBA" id="ARBA00009810"/>
    </source>
</evidence>
<dbReference type="InterPro" id="IPR039426">
    <property type="entry name" value="TonB-dep_rcpt-like"/>
</dbReference>
<dbReference type="PROSITE" id="PS52016">
    <property type="entry name" value="TONB_DEPENDENT_REC_3"/>
    <property type="match status" value="1"/>
</dbReference>
<evidence type="ECO:0000256" key="1">
    <source>
        <dbReference type="ARBA" id="ARBA00004571"/>
    </source>
</evidence>
<dbReference type="InterPro" id="IPR036942">
    <property type="entry name" value="Beta-barrel_TonB_sf"/>
</dbReference>
<evidence type="ECO:0000256" key="3">
    <source>
        <dbReference type="ARBA" id="ARBA00022448"/>
    </source>
</evidence>
<evidence type="ECO:0000256" key="13">
    <source>
        <dbReference type="PROSITE-ProRule" id="PRU01360"/>
    </source>
</evidence>
<keyword evidence="12 13" id="KW-0998">Cell outer membrane</keyword>
<evidence type="ECO:0000256" key="9">
    <source>
        <dbReference type="ARBA" id="ARBA00023077"/>
    </source>
</evidence>
<feature type="signal peptide" evidence="15">
    <location>
        <begin position="1"/>
        <end position="23"/>
    </location>
</feature>
<evidence type="ECO:0000256" key="15">
    <source>
        <dbReference type="SAM" id="SignalP"/>
    </source>
</evidence>
<keyword evidence="4 13" id="KW-1134">Transmembrane beta strand</keyword>
<evidence type="ECO:0000256" key="8">
    <source>
        <dbReference type="ARBA" id="ARBA00023065"/>
    </source>
</evidence>
<dbReference type="PANTHER" id="PTHR32552">
    <property type="entry name" value="FERRICHROME IRON RECEPTOR-RELATED"/>
    <property type="match status" value="1"/>
</dbReference>
<dbReference type="InterPro" id="IPR037066">
    <property type="entry name" value="Plug_dom_sf"/>
</dbReference>
<dbReference type="PANTHER" id="PTHR32552:SF81">
    <property type="entry name" value="TONB-DEPENDENT OUTER MEMBRANE RECEPTOR"/>
    <property type="match status" value="1"/>
</dbReference>
<evidence type="ECO:0000313" key="18">
    <source>
        <dbReference type="EMBL" id="MDG0861229.1"/>
    </source>
</evidence>
<comment type="caution">
    <text evidence="18">The sequence shown here is derived from an EMBL/GenBank/DDBJ whole genome shotgun (WGS) entry which is preliminary data.</text>
</comment>
<keyword evidence="7" id="KW-0408">Iron</keyword>
<keyword evidence="15" id="KW-0732">Signal</keyword>
<comment type="similarity">
    <text evidence="2 13 14">Belongs to the TonB-dependent receptor family.</text>
</comment>
<dbReference type="Proteomes" id="UP001152766">
    <property type="component" value="Unassembled WGS sequence"/>
</dbReference>
<dbReference type="GO" id="GO:0009279">
    <property type="term" value="C:cell outer membrane"/>
    <property type="evidence" value="ECO:0007669"/>
    <property type="project" value="UniProtKB-SubCell"/>
</dbReference>
<feature type="chain" id="PRO_5040774719" evidence="15">
    <location>
        <begin position="24"/>
        <end position="804"/>
    </location>
</feature>
<keyword evidence="9 14" id="KW-0798">TonB box</keyword>
<keyword evidence="6 13" id="KW-0812">Transmembrane</keyword>
<dbReference type="InterPro" id="IPR000531">
    <property type="entry name" value="Beta-barrel_TonB"/>
</dbReference>
<feature type="domain" description="TonB-dependent receptor plug" evidence="17">
    <location>
        <begin position="48"/>
        <end position="155"/>
    </location>
</feature>
<reference evidence="18" key="1">
    <citation type="submission" date="2019-02" db="EMBL/GenBank/DDBJ databases">
        <title>Draft genome of the type strain Pelomonas aquatica CCUG 52575T.</title>
        <authorList>
            <person name="Gomila M."/>
            <person name="Lalucat J."/>
        </authorList>
    </citation>
    <scope>NUCLEOTIDE SEQUENCE</scope>
    <source>
        <strain evidence="18">CCUG 52575</strain>
    </source>
</reference>
<gene>
    <name evidence="18" type="ORF">EXJ73_01910</name>
</gene>
<keyword evidence="11 18" id="KW-0675">Receptor</keyword>
<keyword evidence="10 13" id="KW-0472">Membrane</keyword>
<evidence type="ECO:0000256" key="6">
    <source>
        <dbReference type="ARBA" id="ARBA00022692"/>
    </source>
</evidence>
<evidence type="ECO:0000256" key="11">
    <source>
        <dbReference type="ARBA" id="ARBA00023170"/>
    </source>
</evidence>
<keyword evidence="5" id="KW-0410">Iron transport</keyword>
<dbReference type="InterPro" id="IPR012910">
    <property type="entry name" value="Plug_dom"/>
</dbReference>
<protein>
    <submittedName>
        <fullName evidence="18">TonB-dependent receptor</fullName>
    </submittedName>
</protein>
<evidence type="ECO:0000256" key="12">
    <source>
        <dbReference type="ARBA" id="ARBA00023237"/>
    </source>
</evidence>
<keyword evidence="8" id="KW-0406">Ion transport</keyword>
<organism evidence="18 19">
    <name type="scientific">Pelomonas aquatica</name>
    <dbReference type="NCBI Taxonomy" id="431058"/>
    <lineage>
        <taxon>Bacteria</taxon>
        <taxon>Pseudomonadati</taxon>
        <taxon>Pseudomonadota</taxon>
        <taxon>Betaproteobacteria</taxon>
        <taxon>Burkholderiales</taxon>
        <taxon>Sphaerotilaceae</taxon>
        <taxon>Roseateles</taxon>
    </lineage>
</organism>
<dbReference type="AlphaFoldDB" id="A0A9X4LDT1"/>
<evidence type="ECO:0000256" key="4">
    <source>
        <dbReference type="ARBA" id="ARBA00022452"/>
    </source>
</evidence>
<comment type="subcellular location">
    <subcellularLocation>
        <location evidence="1 13">Cell outer membrane</location>
        <topology evidence="1 13">Multi-pass membrane protein</topology>
    </subcellularLocation>
</comment>
<evidence type="ECO:0000259" key="17">
    <source>
        <dbReference type="Pfam" id="PF07715"/>
    </source>
</evidence>
<dbReference type="RefSeq" id="WP_268148397.1">
    <property type="nucleotide sequence ID" value="NZ_JAPPUW010000004.1"/>
</dbReference>
<evidence type="ECO:0000256" key="14">
    <source>
        <dbReference type="RuleBase" id="RU003357"/>
    </source>
</evidence>
<accession>A0A9X4LDT1</accession>
<evidence type="ECO:0000256" key="5">
    <source>
        <dbReference type="ARBA" id="ARBA00022496"/>
    </source>
</evidence>
<dbReference type="SUPFAM" id="SSF56935">
    <property type="entry name" value="Porins"/>
    <property type="match status" value="1"/>
</dbReference>
<dbReference type="Gene3D" id="2.40.170.20">
    <property type="entry name" value="TonB-dependent receptor, beta-barrel domain"/>
    <property type="match status" value="1"/>
</dbReference>
<proteinExistence type="inferred from homology"/>
<evidence type="ECO:0000259" key="16">
    <source>
        <dbReference type="Pfam" id="PF00593"/>
    </source>
</evidence>
<keyword evidence="19" id="KW-1185">Reference proteome</keyword>
<dbReference type="Pfam" id="PF00593">
    <property type="entry name" value="TonB_dep_Rec_b-barrel"/>
    <property type="match status" value="1"/>
</dbReference>
<feature type="domain" description="TonB-dependent receptor-like beta-barrel" evidence="16">
    <location>
        <begin position="245"/>
        <end position="767"/>
    </location>
</feature>
<keyword evidence="3 13" id="KW-0813">Transport</keyword>
<evidence type="ECO:0000313" key="19">
    <source>
        <dbReference type="Proteomes" id="UP001152766"/>
    </source>
</evidence>
<evidence type="ECO:0000256" key="10">
    <source>
        <dbReference type="ARBA" id="ARBA00023136"/>
    </source>
</evidence>
<dbReference type="EMBL" id="SGUG01000002">
    <property type="protein sequence ID" value="MDG0861229.1"/>
    <property type="molecule type" value="Genomic_DNA"/>
</dbReference>
<dbReference type="GO" id="GO:0006826">
    <property type="term" value="P:iron ion transport"/>
    <property type="evidence" value="ECO:0007669"/>
    <property type="project" value="UniProtKB-KW"/>
</dbReference>
<evidence type="ECO:0000256" key="7">
    <source>
        <dbReference type="ARBA" id="ARBA00023004"/>
    </source>
</evidence>
<dbReference type="Pfam" id="PF07715">
    <property type="entry name" value="Plug"/>
    <property type="match status" value="1"/>
</dbReference>
<name>A0A9X4LDT1_9BURK</name>
<dbReference type="Gene3D" id="2.170.130.10">
    <property type="entry name" value="TonB-dependent receptor, plug domain"/>
    <property type="match status" value="1"/>
</dbReference>